<dbReference type="CDD" id="cd06587">
    <property type="entry name" value="VOC"/>
    <property type="match status" value="1"/>
</dbReference>
<dbReference type="InterPro" id="IPR029068">
    <property type="entry name" value="Glyas_Bleomycin-R_OHBP_Dase"/>
</dbReference>
<dbReference type="Proteomes" id="UP000183788">
    <property type="component" value="Unassembled WGS sequence"/>
</dbReference>
<evidence type="ECO:0000259" key="1">
    <source>
        <dbReference type="PROSITE" id="PS51819"/>
    </source>
</evidence>
<evidence type="ECO:0000313" key="2">
    <source>
        <dbReference type="EMBL" id="SFW27215.1"/>
    </source>
</evidence>
<dbReference type="InterPro" id="IPR004360">
    <property type="entry name" value="Glyas_Fos-R_dOase_dom"/>
</dbReference>
<dbReference type="EMBL" id="FPIZ01000002">
    <property type="protein sequence ID" value="SFW27215.1"/>
    <property type="molecule type" value="Genomic_DNA"/>
</dbReference>
<sequence>MRLNHLNLVVSDIAKAIGFFEQHLGFTCIENRKDAIGVLTNEDKFVLILWAAKLNKTQAVSYPENFHIGFYQNDQEAVIKIYEGLKSGADGLVFDSEPRKLRDTFGFYFHFDNLMIEISVLPA</sequence>
<dbReference type="GO" id="GO:0051213">
    <property type="term" value="F:dioxygenase activity"/>
    <property type="evidence" value="ECO:0007669"/>
    <property type="project" value="UniProtKB-KW"/>
</dbReference>
<reference evidence="2 4" key="1">
    <citation type="submission" date="2016-11" db="EMBL/GenBank/DDBJ databases">
        <authorList>
            <person name="Jaros S."/>
            <person name="Januszkiewicz K."/>
            <person name="Wedrychowicz H."/>
        </authorList>
    </citation>
    <scope>NUCLEOTIDE SEQUENCE [LARGE SCALE GENOMIC DNA]</scope>
    <source>
        <strain evidence="2 4">DSM 784</strain>
    </source>
</reference>
<dbReference type="SUPFAM" id="SSF54593">
    <property type="entry name" value="Glyoxalase/Bleomycin resistance protein/Dihydroxybiphenyl dioxygenase"/>
    <property type="match status" value="1"/>
</dbReference>
<keyword evidence="2" id="KW-0223">Dioxygenase</keyword>
<dbReference type="PANTHER" id="PTHR36113">
    <property type="entry name" value="LYASE, PUTATIVE-RELATED-RELATED"/>
    <property type="match status" value="1"/>
</dbReference>
<dbReference type="AlphaFoldDB" id="A0A1K1MVT0"/>
<keyword evidence="5" id="KW-1185">Reference proteome</keyword>
<proteinExistence type="predicted"/>
<evidence type="ECO:0000313" key="5">
    <source>
        <dbReference type="Proteomes" id="UP001326715"/>
    </source>
</evidence>
<dbReference type="InterPro" id="IPR051332">
    <property type="entry name" value="Fosfomycin_Res_Enzymes"/>
</dbReference>
<dbReference type="PROSITE" id="PS51819">
    <property type="entry name" value="VOC"/>
    <property type="match status" value="1"/>
</dbReference>
<name>A0A1K1MVT0_9BACT</name>
<dbReference type="Proteomes" id="UP001326715">
    <property type="component" value="Chromosome"/>
</dbReference>
<accession>A0A1K1MVT0</accession>
<gene>
    <name evidence="2" type="ORF">SAMN05661012_00934</name>
    <name evidence="3" type="ORF">SR876_07520</name>
</gene>
<dbReference type="RefSeq" id="WP_072357423.1">
    <property type="nucleotide sequence ID" value="NZ_CP139972.1"/>
</dbReference>
<evidence type="ECO:0000313" key="4">
    <source>
        <dbReference type="Proteomes" id="UP000183788"/>
    </source>
</evidence>
<dbReference type="Pfam" id="PF00903">
    <property type="entry name" value="Glyoxalase"/>
    <property type="match status" value="1"/>
</dbReference>
<dbReference type="OrthoDB" id="1270449at2"/>
<protein>
    <submittedName>
        <fullName evidence="2">Catechol 2,3-dioxygenase</fullName>
    </submittedName>
    <submittedName>
        <fullName evidence="3">VOC family protein</fullName>
    </submittedName>
</protein>
<evidence type="ECO:0000313" key="3">
    <source>
        <dbReference type="EMBL" id="WQG91344.1"/>
    </source>
</evidence>
<reference evidence="3 5" key="2">
    <citation type="submission" date="2023-11" db="EMBL/GenBank/DDBJ databases">
        <title>MicrobeMod: A computational toolkit for identifying prokaryotic methylation and restriction-modification with nanopore sequencing.</title>
        <authorList>
            <person name="Crits-Christoph A."/>
            <person name="Kang S.C."/>
            <person name="Lee H."/>
            <person name="Ostrov N."/>
        </authorList>
    </citation>
    <scope>NUCLEOTIDE SEQUENCE [LARGE SCALE GENOMIC DNA]</scope>
    <source>
        <strain evidence="3 5">ATCC 23090</strain>
    </source>
</reference>
<organism evidence="2 4">
    <name type="scientific">Chitinophaga sancti</name>
    <dbReference type="NCBI Taxonomy" id="1004"/>
    <lineage>
        <taxon>Bacteria</taxon>
        <taxon>Pseudomonadati</taxon>
        <taxon>Bacteroidota</taxon>
        <taxon>Chitinophagia</taxon>
        <taxon>Chitinophagales</taxon>
        <taxon>Chitinophagaceae</taxon>
        <taxon>Chitinophaga</taxon>
    </lineage>
</organism>
<dbReference type="STRING" id="1004.SAMN05661012_00934"/>
<feature type="domain" description="VOC" evidence="1">
    <location>
        <begin position="2"/>
        <end position="123"/>
    </location>
</feature>
<dbReference type="InterPro" id="IPR037523">
    <property type="entry name" value="VOC_core"/>
</dbReference>
<dbReference type="Gene3D" id="3.10.180.10">
    <property type="entry name" value="2,3-Dihydroxybiphenyl 1,2-Dioxygenase, domain 1"/>
    <property type="match status" value="1"/>
</dbReference>
<keyword evidence="2" id="KW-0560">Oxidoreductase</keyword>
<dbReference type="PANTHER" id="PTHR36113:SF3">
    <property type="entry name" value="SLL5075 PROTEIN"/>
    <property type="match status" value="1"/>
</dbReference>
<dbReference type="EMBL" id="CP140154">
    <property type="protein sequence ID" value="WQG91344.1"/>
    <property type="molecule type" value="Genomic_DNA"/>
</dbReference>